<reference evidence="3" key="1">
    <citation type="submission" date="2024-02" db="UniProtKB">
        <authorList>
            <consortium name="WormBaseParasite"/>
        </authorList>
    </citation>
    <scope>IDENTIFICATION</scope>
</reference>
<feature type="signal peptide" evidence="1">
    <location>
        <begin position="1"/>
        <end position="23"/>
    </location>
</feature>
<name>A0AAF5I1Y5_STRER</name>
<feature type="chain" id="PRO_5042253901" evidence="1">
    <location>
        <begin position="24"/>
        <end position="306"/>
    </location>
</feature>
<evidence type="ECO:0000313" key="2">
    <source>
        <dbReference type="Proteomes" id="UP000035681"/>
    </source>
</evidence>
<evidence type="ECO:0000313" key="3">
    <source>
        <dbReference type="WBParaSite" id="TCONS_00010761.p1"/>
    </source>
</evidence>
<dbReference type="WBParaSite" id="TCONS_00010761.p1">
    <property type="protein sequence ID" value="TCONS_00010761.p1"/>
    <property type="gene ID" value="XLOC_004378"/>
</dbReference>
<protein>
    <submittedName>
        <fullName evidence="3">Uncharacterized protein</fullName>
    </submittedName>
</protein>
<evidence type="ECO:0000256" key="1">
    <source>
        <dbReference type="SAM" id="SignalP"/>
    </source>
</evidence>
<keyword evidence="2" id="KW-1185">Reference proteome</keyword>
<proteinExistence type="predicted"/>
<dbReference type="Proteomes" id="UP000035681">
    <property type="component" value="Unplaced"/>
</dbReference>
<organism evidence="2 3">
    <name type="scientific">Strongyloides stercoralis</name>
    <name type="common">Threadworm</name>
    <dbReference type="NCBI Taxonomy" id="6248"/>
    <lineage>
        <taxon>Eukaryota</taxon>
        <taxon>Metazoa</taxon>
        <taxon>Ecdysozoa</taxon>
        <taxon>Nematoda</taxon>
        <taxon>Chromadorea</taxon>
        <taxon>Rhabditida</taxon>
        <taxon>Tylenchina</taxon>
        <taxon>Panagrolaimomorpha</taxon>
        <taxon>Strongyloidoidea</taxon>
        <taxon>Strongyloididae</taxon>
        <taxon>Strongyloides</taxon>
    </lineage>
</organism>
<accession>A0AAF5I1Y5</accession>
<keyword evidence="1" id="KW-0732">Signal</keyword>
<dbReference type="AlphaFoldDB" id="A0AAF5I1Y5"/>
<sequence length="306" mass="36132">MLLKNFFLLSIFSIISFEYKTDCDYYYDLSQNCTIYMTPFEDTYTDLFISSIDPQKKMLHDFESVSNSVDPRDIVRTNEDIRKLVSESEMKAFIVKFNKKTNLNLLFRPYINITLVEDINSIVVPSELTTITTTKSIITTTPKQKSKIIKQFNKYDNYHILSIISFEYKTDCDYYDLSQNCTFYMTPFEDTYTKFFLPSISLRKRKLHDFKNVCNSVDPRDIDRTNKLIHDYVTKDEILTFVRILGFIYKPGMKITLVDNINSITVPSEITTTKNILITTPNPKLDLKRKFNKKVKKLWKKINDNY</sequence>